<dbReference type="Pfam" id="PF13358">
    <property type="entry name" value="DDE_3"/>
    <property type="match status" value="1"/>
</dbReference>
<sequence length="374" mass="43624">MIRYTIHLTKEEVDVLQGIINKGSHTTQTFRAAYILLNCDEGKYSQKVTNEQLAQVLRIGMRTIDRVKKRFIEEGLDSVLDRKPTTRVYDRKVDGDLEANIVSLCCSAPPKGYAKWTLRLLADKLVELEYVDKISHVTVGECFKKNELKPWKVKGWVIPAERSGEFVSNMENVLDVYKRPYDPDFPVVCMDESPKQLIEEGRPSIKMKPGMDKREDYEYIRKGCVNIFMANEPLAGKRFVKVTEFKKKRDWALFIKEIASHYKKAKKITLVMDNFNTHSPSAFYEAFEPKVAKQLWDRFEFVFTPKHGSWLNMAEIELHVLNGQCLNRHIPTIEMVEDEVQAWNNARNNKKSKINWQFTATDARIKLKRLYPSY</sequence>
<dbReference type="InterPro" id="IPR038717">
    <property type="entry name" value="Tc1-like_DDE_dom"/>
</dbReference>
<dbReference type="InterPro" id="IPR047655">
    <property type="entry name" value="Transpos_IS630-like"/>
</dbReference>
<dbReference type="OrthoDB" id="165456at2"/>
<dbReference type="RefSeq" id="WP_146782585.1">
    <property type="nucleotide sequence ID" value="NZ_CP042434.1"/>
</dbReference>
<proteinExistence type="predicted"/>
<name>A0A5B8VM01_9BACT</name>
<dbReference type="InterPro" id="IPR009057">
    <property type="entry name" value="Homeodomain-like_sf"/>
</dbReference>
<dbReference type="Proteomes" id="UP000321291">
    <property type="component" value="Chromosome"/>
</dbReference>
<dbReference type="SUPFAM" id="SSF46689">
    <property type="entry name" value="Homeodomain-like"/>
    <property type="match status" value="1"/>
</dbReference>
<protein>
    <submittedName>
        <fullName evidence="2">IS630 family transposase</fullName>
    </submittedName>
</protein>
<gene>
    <name evidence="2" type="ORF">FSB73_12440</name>
</gene>
<feature type="domain" description="Tc1-like transposase DDE" evidence="1">
    <location>
        <begin position="186"/>
        <end position="334"/>
    </location>
</feature>
<evidence type="ECO:0000313" key="2">
    <source>
        <dbReference type="EMBL" id="QEC72359.1"/>
    </source>
</evidence>
<accession>A0A5B8VM01</accession>
<evidence type="ECO:0000259" key="1">
    <source>
        <dbReference type="Pfam" id="PF13358"/>
    </source>
</evidence>
<evidence type="ECO:0000313" key="3">
    <source>
        <dbReference type="Proteomes" id="UP000321291"/>
    </source>
</evidence>
<dbReference type="KEGG" id="agi:FSB73_12440"/>
<dbReference type="Pfam" id="PF13565">
    <property type="entry name" value="HTH_32"/>
    <property type="match status" value="1"/>
</dbReference>
<keyword evidence="3" id="KW-1185">Reference proteome</keyword>
<dbReference type="NCBIfam" id="NF033545">
    <property type="entry name" value="transpos_IS630"/>
    <property type="match status" value="1"/>
</dbReference>
<dbReference type="AlphaFoldDB" id="A0A5B8VM01"/>
<dbReference type="EMBL" id="CP042434">
    <property type="protein sequence ID" value="QEC72359.1"/>
    <property type="molecule type" value="Genomic_DNA"/>
</dbReference>
<organism evidence="2 3">
    <name type="scientific">Arachidicoccus ginsenosidivorans</name>
    <dbReference type="NCBI Taxonomy" id="496057"/>
    <lineage>
        <taxon>Bacteria</taxon>
        <taxon>Pseudomonadati</taxon>
        <taxon>Bacteroidota</taxon>
        <taxon>Chitinophagia</taxon>
        <taxon>Chitinophagales</taxon>
        <taxon>Chitinophagaceae</taxon>
        <taxon>Arachidicoccus</taxon>
    </lineage>
</organism>
<reference evidence="2 3" key="1">
    <citation type="journal article" date="2017" name="Int. J. Syst. Evol. Microbiol.">
        <title>Arachidicoccus ginsenosidivorans sp. nov., with ginsenoside-converting activity isolated from ginseng cultivating soil.</title>
        <authorList>
            <person name="Siddiqi M.Z."/>
            <person name="Aslam Z."/>
            <person name="Im W.T."/>
        </authorList>
    </citation>
    <scope>NUCLEOTIDE SEQUENCE [LARGE SCALE GENOMIC DNA]</scope>
    <source>
        <strain evidence="2 3">Gsoil 809</strain>
    </source>
</reference>